<dbReference type="RefSeq" id="WP_057764124.1">
    <property type="nucleotide sequence ID" value="NZ_AZDG01000002.1"/>
</dbReference>
<keyword evidence="4 10" id="KW-0418">Kinase</keyword>
<dbReference type="SUPFAM" id="SSF55874">
    <property type="entry name" value="ATPase domain of HSP90 chaperone/DNA topoisomerase II/histidine kinase"/>
    <property type="match status" value="1"/>
</dbReference>
<dbReference type="Pfam" id="PF07730">
    <property type="entry name" value="HisKA_3"/>
    <property type="match status" value="1"/>
</dbReference>
<keyword evidence="7" id="KW-0812">Transmembrane</keyword>
<feature type="coiled-coil region" evidence="6">
    <location>
        <begin position="154"/>
        <end position="181"/>
    </location>
</feature>
<dbReference type="EMBL" id="AZDG01000002">
    <property type="protein sequence ID" value="KRK65483.1"/>
    <property type="molecule type" value="Genomic_DNA"/>
</dbReference>
<evidence type="ECO:0000313" key="11">
    <source>
        <dbReference type="Proteomes" id="UP000050929"/>
    </source>
</evidence>
<feature type="domain" description="Histidine kinase/HSP90-like ATPase" evidence="8">
    <location>
        <begin position="281"/>
        <end position="365"/>
    </location>
</feature>
<protein>
    <recommendedName>
        <fullName evidence="2">histidine kinase</fullName>
        <ecNumber evidence="2">2.7.13.3</ecNumber>
    </recommendedName>
</protein>
<dbReference type="InterPro" id="IPR011712">
    <property type="entry name" value="Sig_transdc_His_kin_sub3_dim/P"/>
</dbReference>
<dbReference type="GO" id="GO:0000155">
    <property type="term" value="F:phosphorelay sensor kinase activity"/>
    <property type="evidence" value="ECO:0007669"/>
    <property type="project" value="InterPro"/>
</dbReference>
<evidence type="ECO:0000256" key="5">
    <source>
        <dbReference type="ARBA" id="ARBA00023012"/>
    </source>
</evidence>
<sequence>MKKFFKEQILFPKRFGFMPYFWTLSLIILTSQMLFNNGNFDWFSLFLIIIFLKLYRDGYENQPLLTFDIIGQLILAIYFSFTHDMSTLFIFTAWEIGSVKITQKRFHFYTLIYLILITIPLGFNMIYHFNRYDSFGVIVTITFAVGSPFAARSLSNSYRRLASLNQNNKRLESIIRQNERSRIAKDLHDNLGQSFSLITLKTELADKLIDKNVEQAHSELKDIAKTSRENLTLVRQIVADLNEKTIAAAMIEEENNLQTVKIHLSSDNEDISEHWPKDIQNILASVIKEASTNIIRHSMADYVFFQFNEDNKHFYLTISDNGVGYSKIRKNAFGIQGMSQRIEDIKGTLEIQSKKGTTISIKVPKE</sequence>
<keyword evidence="3" id="KW-0808">Transferase</keyword>
<feature type="transmembrane region" description="Helical" evidence="7">
    <location>
        <begin position="21"/>
        <end position="52"/>
    </location>
</feature>
<evidence type="ECO:0000256" key="7">
    <source>
        <dbReference type="SAM" id="Phobius"/>
    </source>
</evidence>
<dbReference type="InterPro" id="IPR003594">
    <property type="entry name" value="HATPase_dom"/>
</dbReference>
<reference evidence="10 11" key="1">
    <citation type="journal article" date="2015" name="Genome Announc.">
        <title>Expanding the biotechnology potential of lactobacilli through comparative genomics of 213 strains and associated genera.</title>
        <authorList>
            <person name="Sun Z."/>
            <person name="Harris H.M."/>
            <person name="McCann A."/>
            <person name="Guo C."/>
            <person name="Argimon S."/>
            <person name="Zhang W."/>
            <person name="Yang X."/>
            <person name="Jeffery I.B."/>
            <person name="Cooney J.C."/>
            <person name="Kagawa T.F."/>
            <person name="Liu W."/>
            <person name="Song Y."/>
            <person name="Salvetti E."/>
            <person name="Wrobel A."/>
            <person name="Rasinkangas P."/>
            <person name="Parkhill J."/>
            <person name="Rea M.C."/>
            <person name="O'Sullivan O."/>
            <person name="Ritari J."/>
            <person name="Douillard F.P."/>
            <person name="Paul Ross R."/>
            <person name="Yang R."/>
            <person name="Briner A.E."/>
            <person name="Felis G.E."/>
            <person name="de Vos W.M."/>
            <person name="Barrangou R."/>
            <person name="Klaenhammer T.R."/>
            <person name="Caufield P.W."/>
            <person name="Cui Y."/>
            <person name="Zhang H."/>
            <person name="O'Toole P.W."/>
        </authorList>
    </citation>
    <scope>NUCLEOTIDE SEQUENCE [LARGE SCALE GENOMIC DNA]</scope>
    <source>
        <strain evidence="10 11">DSM 20183</strain>
    </source>
</reference>
<evidence type="ECO:0000256" key="6">
    <source>
        <dbReference type="SAM" id="Coils"/>
    </source>
</evidence>
<evidence type="ECO:0000259" key="9">
    <source>
        <dbReference type="Pfam" id="PF07730"/>
    </source>
</evidence>
<dbReference type="PANTHER" id="PTHR24421:SF63">
    <property type="entry name" value="SENSOR HISTIDINE KINASE DESK"/>
    <property type="match status" value="1"/>
</dbReference>
<dbReference type="STRING" id="1423811.FC72_GL000953"/>
<feature type="transmembrane region" description="Helical" evidence="7">
    <location>
        <begin position="135"/>
        <end position="154"/>
    </location>
</feature>
<dbReference type="AlphaFoldDB" id="A0A0R1J384"/>
<feature type="domain" description="Signal transduction histidine kinase subgroup 3 dimerisation and phosphoacceptor" evidence="9">
    <location>
        <begin position="179"/>
        <end position="244"/>
    </location>
</feature>
<evidence type="ECO:0000259" key="8">
    <source>
        <dbReference type="Pfam" id="PF02518"/>
    </source>
</evidence>
<dbReference type="Proteomes" id="UP000050929">
    <property type="component" value="Unassembled WGS sequence"/>
</dbReference>
<keyword evidence="11" id="KW-1185">Reference proteome</keyword>
<name>A0A0R1J384_9LACO</name>
<dbReference type="Gene3D" id="1.20.5.1930">
    <property type="match status" value="1"/>
</dbReference>
<dbReference type="PANTHER" id="PTHR24421">
    <property type="entry name" value="NITRATE/NITRITE SENSOR PROTEIN NARX-RELATED"/>
    <property type="match status" value="1"/>
</dbReference>
<gene>
    <name evidence="10" type="ORF">FC72_GL000953</name>
</gene>
<evidence type="ECO:0000313" key="10">
    <source>
        <dbReference type="EMBL" id="KRK65483.1"/>
    </source>
</evidence>
<evidence type="ECO:0000256" key="3">
    <source>
        <dbReference type="ARBA" id="ARBA00022679"/>
    </source>
</evidence>
<evidence type="ECO:0000256" key="2">
    <source>
        <dbReference type="ARBA" id="ARBA00012438"/>
    </source>
</evidence>
<dbReference type="EC" id="2.7.13.3" evidence="2"/>
<dbReference type="OrthoDB" id="9797605at2"/>
<feature type="transmembrane region" description="Helical" evidence="7">
    <location>
        <begin position="72"/>
        <end position="94"/>
    </location>
</feature>
<dbReference type="GO" id="GO:0046983">
    <property type="term" value="F:protein dimerization activity"/>
    <property type="evidence" value="ECO:0007669"/>
    <property type="project" value="InterPro"/>
</dbReference>
<keyword evidence="6" id="KW-0175">Coiled coil</keyword>
<dbReference type="InterPro" id="IPR050482">
    <property type="entry name" value="Sensor_HK_TwoCompSys"/>
</dbReference>
<evidence type="ECO:0000256" key="1">
    <source>
        <dbReference type="ARBA" id="ARBA00000085"/>
    </source>
</evidence>
<comment type="caution">
    <text evidence="10">The sequence shown here is derived from an EMBL/GenBank/DDBJ whole genome shotgun (WGS) entry which is preliminary data.</text>
</comment>
<dbReference type="GO" id="GO:0016020">
    <property type="term" value="C:membrane"/>
    <property type="evidence" value="ECO:0007669"/>
    <property type="project" value="InterPro"/>
</dbReference>
<keyword evidence="7" id="KW-1133">Transmembrane helix</keyword>
<organism evidence="10 11">
    <name type="scientific">Companilactobacillus tucceti DSM 20183</name>
    <dbReference type="NCBI Taxonomy" id="1423811"/>
    <lineage>
        <taxon>Bacteria</taxon>
        <taxon>Bacillati</taxon>
        <taxon>Bacillota</taxon>
        <taxon>Bacilli</taxon>
        <taxon>Lactobacillales</taxon>
        <taxon>Lactobacillaceae</taxon>
        <taxon>Companilactobacillus</taxon>
    </lineage>
</organism>
<proteinExistence type="predicted"/>
<feature type="transmembrane region" description="Helical" evidence="7">
    <location>
        <begin position="106"/>
        <end position="129"/>
    </location>
</feature>
<dbReference type="Pfam" id="PF02518">
    <property type="entry name" value="HATPase_c"/>
    <property type="match status" value="1"/>
</dbReference>
<comment type="catalytic activity">
    <reaction evidence="1">
        <text>ATP + protein L-histidine = ADP + protein N-phospho-L-histidine.</text>
        <dbReference type="EC" id="2.7.13.3"/>
    </reaction>
</comment>
<dbReference type="CDD" id="cd16917">
    <property type="entry name" value="HATPase_UhpB-NarQ-NarX-like"/>
    <property type="match status" value="1"/>
</dbReference>
<dbReference type="PATRIC" id="fig|1423811.3.peg.965"/>
<keyword evidence="7" id="KW-0472">Membrane</keyword>
<evidence type="ECO:0000256" key="4">
    <source>
        <dbReference type="ARBA" id="ARBA00022777"/>
    </source>
</evidence>
<accession>A0A0R1J384</accession>
<keyword evidence="5" id="KW-0902">Two-component regulatory system</keyword>
<dbReference type="Gene3D" id="3.30.565.10">
    <property type="entry name" value="Histidine kinase-like ATPase, C-terminal domain"/>
    <property type="match status" value="1"/>
</dbReference>
<dbReference type="InterPro" id="IPR036890">
    <property type="entry name" value="HATPase_C_sf"/>
</dbReference>